<evidence type="ECO:0000313" key="1">
    <source>
        <dbReference type="EMBL" id="QHT14640.1"/>
    </source>
</evidence>
<dbReference type="EMBL" id="MN739587">
    <property type="protein sequence ID" value="QHT14640.1"/>
    <property type="molecule type" value="Genomic_DNA"/>
</dbReference>
<reference evidence="1" key="1">
    <citation type="journal article" date="2020" name="Nature">
        <title>Giant virus diversity and host interactions through global metagenomics.</title>
        <authorList>
            <person name="Schulz F."/>
            <person name="Roux S."/>
            <person name="Paez-Espino D."/>
            <person name="Jungbluth S."/>
            <person name="Walsh D.A."/>
            <person name="Denef V.J."/>
            <person name="McMahon K.D."/>
            <person name="Konstantinidis K.T."/>
            <person name="Eloe-Fadrosh E.A."/>
            <person name="Kyrpides N.C."/>
            <person name="Woyke T."/>
        </authorList>
    </citation>
    <scope>NUCLEOTIDE SEQUENCE</scope>
    <source>
        <strain evidence="1">GVMAG-M-3300023174-141</strain>
    </source>
</reference>
<sequence length="242" mass="28666">MPKTTIVSAFFKIPSKQSYSSYQNHLNRFFRSLRCPTIFFTSQDVFQDIQMMGHDLSLVQFIIMNADDFKAWDRGRDFWNRQKERDPESYHTPELAAIWYEKKEFVIRALALTDADEFIWCDAGCVRNDESERAFLYFGCREMPLNDNTLHIQQISNQPFRPYYTYPSIKFAAAIIAGNRTAWLQYKSIYDMVLTDYDNAGISGDSDQHIMATCYDRQPTWFTTHTPRCTHIDHWFFMLEIL</sequence>
<accession>A0A6C0DEA3</accession>
<dbReference type="AlphaFoldDB" id="A0A6C0DEA3"/>
<protein>
    <recommendedName>
        <fullName evidence="2">Nucleotide-diphospho-sugar transferase domain-containing protein</fullName>
    </recommendedName>
</protein>
<proteinExistence type="predicted"/>
<name>A0A6C0DEA3_9ZZZZ</name>
<evidence type="ECO:0008006" key="2">
    <source>
        <dbReference type="Google" id="ProtNLM"/>
    </source>
</evidence>
<organism evidence="1">
    <name type="scientific">viral metagenome</name>
    <dbReference type="NCBI Taxonomy" id="1070528"/>
    <lineage>
        <taxon>unclassified sequences</taxon>
        <taxon>metagenomes</taxon>
        <taxon>organismal metagenomes</taxon>
    </lineage>
</organism>